<keyword evidence="10" id="KW-0539">Nucleus</keyword>
<dbReference type="GO" id="GO:0000978">
    <property type="term" value="F:RNA polymerase II cis-regulatory region sequence-specific DNA binding"/>
    <property type="evidence" value="ECO:0007669"/>
    <property type="project" value="InterPro"/>
</dbReference>
<keyword evidence="3" id="KW-0479">Metal-binding</keyword>
<evidence type="ECO:0000256" key="1">
    <source>
        <dbReference type="ARBA" id="ARBA00004123"/>
    </source>
</evidence>
<keyword evidence="6" id="KW-0805">Transcription regulation</keyword>
<evidence type="ECO:0000256" key="8">
    <source>
        <dbReference type="ARBA" id="ARBA00023163"/>
    </source>
</evidence>
<dbReference type="Gene3D" id="3.30.50.10">
    <property type="entry name" value="Erythroid Transcription Factor GATA-1, subunit A"/>
    <property type="match status" value="1"/>
</dbReference>
<dbReference type="InterPro" id="IPR050274">
    <property type="entry name" value="Nuclear_hormone_rcpt_NR2"/>
</dbReference>
<keyword evidence="9" id="KW-0675">Receptor</keyword>
<comment type="similarity">
    <text evidence="2">Belongs to the nuclear hormone receptor family.</text>
</comment>
<dbReference type="SUPFAM" id="SSF48508">
    <property type="entry name" value="Nuclear receptor ligand-binding domain"/>
    <property type="match status" value="1"/>
</dbReference>
<dbReference type="InterPro" id="IPR001628">
    <property type="entry name" value="Znf_hrmn_rcpt"/>
</dbReference>
<evidence type="ECO:0000313" key="13">
    <source>
        <dbReference type="Proteomes" id="UP000887572"/>
    </source>
</evidence>
<evidence type="ECO:0000256" key="6">
    <source>
        <dbReference type="ARBA" id="ARBA00023015"/>
    </source>
</evidence>
<evidence type="ECO:0000259" key="12">
    <source>
        <dbReference type="PROSITE" id="PS51030"/>
    </source>
</evidence>
<feature type="domain" description="Nuclear receptor" evidence="12">
    <location>
        <begin position="2"/>
        <end position="80"/>
    </location>
</feature>
<proteinExistence type="inferred from homology"/>
<keyword evidence="4" id="KW-0863">Zinc-finger</keyword>
<dbReference type="AlphaFoldDB" id="A0A914HZ14"/>
<feature type="region of interest" description="Disordered" evidence="11">
    <location>
        <begin position="110"/>
        <end position="134"/>
    </location>
</feature>
<evidence type="ECO:0000256" key="7">
    <source>
        <dbReference type="ARBA" id="ARBA00023125"/>
    </source>
</evidence>
<evidence type="ECO:0000256" key="3">
    <source>
        <dbReference type="ARBA" id="ARBA00022723"/>
    </source>
</evidence>
<reference evidence="14" key="1">
    <citation type="submission" date="2022-11" db="UniProtKB">
        <authorList>
            <consortium name="WormBaseParasite"/>
        </authorList>
    </citation>
    <scope>IDENTIFICATION</scope>
</reference>
<dbReference type="GO" id="GO:0005634">
    <property type="term" value="C:nucleus"/>
    <property type="evidence" value="ECO:0007669"/>
    <property type="project" value="UniProtKB-SubCell"/>
</dbReference>
<evidence type="ECO:0000313" key="14">
    <source>
        <dbReference type="WBParaSite" id="Gr19_v10_g5396.t1"/>
    </source>
</evidence>
<sequence>MPIRCLVCGAENAKQHYGSLCCNGCKGFFWRSVSSKRRYICLSLGSEIECTLEDGRRNCCRACRLKRCLKVGMDPKLIRDCWGKSASPQGPLIRDRCQSLGQSVYKSDRESAQPDTCTDYDGGVQQQNEEPPKAPTYCNQNVFQPQNKPKGSACNLQLLSEYLEWVHNVPELNLLTEDDRNLMVLRRARPSAWLLLAHHEFNNFKNRAQVELDKLELLHNEIIGPLRELDAQSVEVEILRNVCFFSTVPQLSESGRGQTGLLDKVDETRPPPLLLLNTVFRLNRMVNILSVVEKIAHLKE</sequence>
<dbReference type="CDD" id="cd06960">
    <property type="entry name" value="NR_DBD_HNF4A"/>
    <property type="match status" value="1"/>
</dbReference>
<organism evidence="13 14">
    <name type="scientific">Globodera rostochiensis</name>
    <name type="common">Golden nematode worm</name>
    <name type="synonym">Heterodera rostochiensis</name>
    <dbReference type="NCBI Taxonomy" id="31243"/>
    <lineage>
        <taxon>Eukaryota</taxon>
        <taxon>Metazoa</taxon>
        <taxon>Ecdysozoa</taxon>
        <taxon>Nematoda</taxon>
        <taxon>Chromadorea</taxon>
        <taxon>Rhabditida</taxon>
        <taxon>Tylenchina</taxon>
        <taxon>Tylenchomorpha</taxon>
        <taxon>Tylenchoidea</taxon>
        <taxon>Heteroderidae</taxon>
        <taxon>Heteroderinae</taxon>
        <taxon>Globodera</taxon>
    </lineage>
</organism>
<dbReference type="WBParaSite" id="Gr19_v10_g5396.t1">
    <property type="protein sequence ID" value="Gr19_v10_g5396.t1"/>
    <property type="gene ID" value="Gr19_v10_g5396"/>
</dbReference>
<accession>A0A914HZ14</accession>
<dbReference type="InterPro" id="IPR049636">
    <property type="entry name" value="HNF4-like_DBD"/>
</dbReference>
<dbReference type="PROSITE" id="PS51030">
    <property type="entry name" value="NUCLEAR_REC_DBD_2"/>
    <property type="match status" value="1"/>
</dbReference>
<protein>
    <submittedName>
        <fullName evidence="14">Nuclear receptor domain-containing protein</fullName>
    </submittedName>
</protein>
<evidence type="ECO:0000256" key="2">
    <source>
        <dbReference type="ARBA" id="ARBA00005993"/>
    </source>
</evidence>
<dbReference type="Pfam" id="PF00105">
    <property type="entry name" value="zf-C4"/>
    <property type="match status" value="1"/>
</dbReference>
<evidence type="ECO:0000256" key="5">
    <source>
        <dbReference type="ARBA" id="ARBA00022833"/>
    </source>
</evidence>
<dbReference type="PRINTS" id="PR00047">
    <property type="entry name" value="STROIDFINGER"/>
</dbReference>
<evidence type="ECO:0000256" key="9">
    <source>
        <dbReference type="ARBA" id="ARBA00023170"/>
    </source>
</evidence>
<name>A0A914HZ14_GLORO</name>
<evidence type="ECO:0000256" key="10">
    <source>
        <dbReference type="ARBA" id="ARBA00023242"/>
    </source>
</evidence>
<dbReference type="SMART" id="SM00399">
    <property type="entry name" value="ZnF_C4"/>
    <property type="match status" value="1"/>
</dbReference>
<keyword evidence="7" id="KW-0238">DNA-binding</keyword>
<dbReference type="GO" id="GO:0003700">
    <property type="term" value="F:DNA-binding transcription factor activity"/>
    <property type="evidence" value="ECO:0007669"/>
    <property type="project" value="InterPro"/>
</dbReference>
<dbReference type="GO" id="GO:0008270">
    <property type="term" value="F:zinc ion binding"/>
    <property type="evidence" value="ECO:0007669"/>
    <property type="project" value="UniProtKB-KW"/>
</dbReference>
<dbReference type="SUPFAM" id="SSF57716">
    <property type="entry name" value="Glucocorticoid receptor-like (DNA-binding domain)"/>
    <property type="match status" value="1"/>
</dbReference>
<dbReference type="PROSITE" id="PS00031">
    <property type="entry name" value="NUCLEAR_REC_DBD_1"/>
    <property type="match status" value="1"/>
</dbReference>
<evidence type="ECO:0000256" key="11">
    <source>
        <dbReference type="SAM" id="MobiDB-lite"/>
    </source>
</evidence>
<evidence type="ECO:0000256" key="4">
    <source>
        <dbReference type="ARBA" id="ARBA00022771"/>
    </source>
</evidence>
<dbReference type="PANTHER" id="PTHR24083">
    <property type="entry name" value="NUCLEAR HORMONE RECEPTOR"/>
    <property type="match status" value="1"/>
</dbReference>
<dbReference type="InterPro" id="IPR013088">
    <property type="entry name" value="Znf_NHR/GATA"/>
</dbReference>
<keyword evidence="8" id="KW-0804">Transcription</keyword>
<keyword evidence="5" id="KW-0862">Zinc</keyword>
<keyword evidence="13" id="KW-1185">Reference proteome</keyword>
<comment type="subcellular location">
    <subcellularLocation>
        <location evidence="1">Nucleus</location>
    </subcellularLocation>
</comment>
<dbReference type="InterPro" id="IPR035500">
    <property type="entry name" value="NHR-like_dom_sf"/>
</dbReference>
<dbReference type="Proteomes" id="UP000887572">
    <property type="component" value="Unplaced"/>
</dbReference>